<organism evidence="2 3">
    <name type="scientific">Alistipes ihumii AP11</name>
    <dbReference type="NCBI Taxonomy" id="1211813"/>
    <lineage>
        <taxon>Bacteria</taxon>
        <taxon>Pseudomonadati</taxon>
        <taxon>Bacteroidota</taxon>
        <taxon>Bacteroidia</taxon>
        <taxon>Bacteroidales</taxon>
        <taxon>Rikenellaceae</taxon>
        <taxon>Alistipes</taxon>
    </lineage>
</organism>
<keyword evidence="3" id="KW-1185">Reference proteome</keyword>
<dbReference type="RefSeq" id="WP_019246442.1">
    <property type="nucleotide sequence ID" value="NZ_CAPH01000017.1"/>
</dbReference>
<accession>A0ABY5V2J3</accession>
<sequence length="171" mass="19513">MYGERVRTDSSDSVPWRGDTVVSGFSDERFALGTFVPAAIFVYLIFRKLKIRRYMGRYVNKKLKISWNEELAEHYGIVLSKAGYQVEKYGDDGSDEGSLDFGCEITPVEGKTIKQDIVLYGVVLDSKGRIICRSDSCRLYAENFYVEKLWSTGMCVNLKKLSEIKVYIEAL</sequence>
<dbReference type="GeneID" id="82891015"/>
<keyword evidence="1" id="KW-0472">Membrane</keyword>
<evidence type="ECO:0000256" key="1">
    <source>
        <dbReference type="SAM" id="Phobius"/>
    </source>
</evidence>
<keyword evidence="1" id="KW-0812">Transmembrane</keyword>
<evidence type="ECO:0008006" key="4">
    <source>
        <dbReference type="Google" id="ProtNLM"/>
    </source>
</evidence>
<name>A0ABY5V2J3_9BACT</name>
<evidence type="ECO:0000313" key="2">
    <source>
        <dbReference type="EMBL" id="UWN58083.1"/>
    </source>
</evidence>
<gene>
    <name evidence="2" type="ORF">NQ491_04735</name>
</gene>
<dbReference type="EMBL" id="CP102294">
    <property type="protein sequence ID" value="UWN58083.1"/>
    <property type="molecule type" value="Genomic_DNA"/>
</dbReference>
<evidence type="ECO:0000313" key="3">
    <source>
        <dbReference type="Proteomes" id="UP001059295"/>
    </source>
</evidence>
<feature type="transmembrane region" description="Helical" evidence="1">
    <location>
        <begin position="30"/>
        <end position="46"/>
    </location>
</feature>
<dbReference type="Proteomes" id="UP001059295">
    <property type="component" value="Chromosome"/>
</dbReference>
<keyword evidence="1" id="KW-1133">Transmembrane helix</keyword>
<proteinExistence type="predicted"/>
<protein>
    <recommendedName>
        <fullName evidence="4">YopX protein domain-containing protein</fullName>
    </recommendedName>
</protein>
<reference evidence="2" key="1">
    <citation type="journal article" date="2022" name="Cell">
        <title>Design, construction, and in vivo augmentation of a complex gut microbiome.</title>
        <authorList>
            <person name="Cheng A.G."/>
            <person name="Ho P.Y."/>
            <person name="Aranda-Diaz A."/>
            <person name="Jain S."/>
            <person name="Yu F.B."/>
            <person name="Meng X."/>
            <person name="Wang M."/>
            <person name="Iakiviak M."/>
            <person name="Nagashima K."/>
            <person name="Zhao A."/>
            <person name="Murugkar P."/>
            <person name="Patil A."/>
            <person name="Atabakhsh K."/>
            <person name="Weakley A."/>
            <person name="Yan J."/>
            <person name="Brumbaugh A.R."/>
            <person name="Higginbottom S."/>
            <person name="Dimas A."/>
            <person name="Shiver A.L."/>
            <person name="Deutschbauer A."/>
            <person name="Neff N."/>
            <person name="Sonnenburg J.L."/>
            <person name="Huang K.C."/>
            <person name="Fischbach M.A."/>
        </authorList>
    </citation>
    <scope>NUCLEOTIDE SEQUENCE</scope>
    <source>
        <strain evidence="2">AP11</strain>
    </source>
</reference>